<feature type="chain" id="PRO_5038907709" evidence="1">
    <location>
        <begin position="23"/>
        <end position="541"/>
    </location>
</feature>
<dbReference type="GO" id="GO:1904680">
    <property type="term" value="F:peptide transmembrane transporter activity"/>
    <property type="evidence" value="ECO:0007669"/>
    <property type="project" value="TreeGrafter"/>
</dbReference>
<evidence type="ECO:0000313" key="4">
    <source>
        <dbReference type="Proteomes" id="UP000607645"/>
    </source>
</evidence>
<comment type="caution">
    <text evidence="3">The sequence shown here is derived from an EMBL/GenBank/DDBJ whole genome shotgun (WGS) entry which is preliminary data.</text>
</comment>
<dbReference type="SUPFAM" id="SSF53850">
    <property type="entry name" value="Periplasmic binding protein-like II"/>
    <property type="match status" value="1"/>
</dbReference>
<accession>A0A8J6JE13</accession>
<reference evidence="3" key="1">
    <citation type="submission" date="2020-08" db="EMBL/GenBank/DDBJ databases">
        <title>Genome public.</title>
        <authorList>
            <person name="Liu C."/>
            <person name="Sun Q."/>
        </authorList>
    </citation>
    <scope>NUCLEOTIDE SEQUENCE</scope>
    <source>
        <strain evidence="3">NSJ-52</strain>
    </source>
</reference>
<dbReference type="AlphaFoldDB" id="A0A8J6JE13"/>
<dbReference type="PROSITE" id="PS51257">
    <property type="entry name" value="PROKAR_LIPOPROTEIN"/>
    <property type="match status" value="1"/>
</dbReference>
<dbReference type="Pfam" id="PF00496">
    <property type="entry name" value="SBP_bac_5"/>
    <property type="match status" value="1"/>
</dbReference>
<dbReference type="GO" id="GO:0043190">
    <property type="term" value="C:ATP-binding cassette (ABC) transporter complex"/>
    <property type="evidence" value="ECO:0007669"/>
    <property type="project" value="InterPro"/>
</dbReference>
<dbReference type="CDD" id="cd00995">
    <property type="entry name" value="PBP2_NikA_DppA_OppA_like"/>
    <property type="match status" value="1"/>
</dbReference>
<dbReference type="RefSeq" id="WP_186919595.1">
    <property type="nucleotide sequence ID" value="NZ_JACOPQ010000009.1"/>
</dbReference>
<dbReference type="Proteomes" id="UP000607645">
    <property type="component" value="Unassembled WGS sequence"/>
</dbReference>
<dbReference type="InterPro" id="IPR039424">
    <property type="entry name" value="SBP_5"/>
</dbReference>
<dbReference type="InterPro" id="IPR030678">
    <property type="entry name" value="Peptide/Ni-bd"/>
</dbReference>
<dbReference type="PIRSF" id="PIRSF002741">
    <property type="entry name" value="MppA"/>
    <property type="match status" value="1"/>
</dbReference>
<proteinExistence type="predicted"/>
<gene>
    <name evidence="3" type="ORF">H8S62_12315</name>
</gene>
<feature type="domain" description="Solute-binding protein family 5" evidence="2">
    <location>
        <begin position="84"/>
        <end position="447"/>
    </location>
</feature>
<dbReference type="Gene3D" id="3.10.105.10">
    <property type="entry name" value="Dipeptide-binding Protein, Domain 3"/>
    <property type="match status" value="1"/>
</dbReference>
<dbReference type="PANTHER" id="PTHR30290">
    <property type="entry name" value="PERIPLASMIC BINDING COMPONENT OF ABC TRANSPORTER"/>
    <property type="match status" value="1"/>
</dbReference>
<name>A0A8J6JE13_9FIRM</name>
<feature type="signal peptide" evidence="1">
    <location>
        <begin position="1"/>
        <end position="22"/>
    </location>
</feature>
<sequence>MKQRLSCLLLAGLLGLSLSACAPQGNADPGQSQSAGADGPETLTIAVTKDENTLAPFTYVSSTGLTVNRLVYDTLFTTDTDNNVIPWMVSDDYQVDADSRVYTFSLLPGQKFHDGTPLTAEDVAFSFRYCAGQNVAQLRKIANQIEDIEILEGDTLRFTLKESNINFLRDGLCTMRIISKAIYENEPDGTLVTESVGSGMYRLAEYKPGQYYRLEAVGDYFRGAPRVRVLQMPIIEDPSAVQQSLLSGELAAATSTVGTEVLDAFRSKPGMTVFASAGYSPVMMNINCGRAPMDQSAFREALACAVDVSGIMHTLYGDYCSVGTRGLVRSDLPYAAEGLDYTYDPGRADTLLDTLGYTEKNAVGVRLDESGAPLSFEILVYANNPLRLRMAELISQQLRQVGLDLRVKAMEMDTVDAYVWPDFEVSKGRDYDFAMWGWGSSISPDYLVNLCAGDYESGGDNVCGYRSDAFDAVVDGALREVRNMDQMEDVLRQLQEIVAEDPPLINLGYPDSLQVCNTALYGGWKSMKGGNVVNVFSFLPE</sequence>
<keyword evidence="1" id="KW-0732">Signal</keyword>
<dbReference type="InterPro" id="IPR000914">
    <property type="entry name" value="SBP_5_dom"/>
</dbReference>
<evidence type="ECO:0000259" key="2">
    <source>
        <dbReference type="Pfam" id="PF00496"/>
    </source>
</evidence>
<organism evidence="3 4">
    <name type="scientific">Lawsonibacter faecis</name>
    <dbReference type="NCBI Taxonomy" id="2763052"/>
    <lineage>
        <taxon>Bacteria</taxon>
        <taxon>Bacillati</taxon>
        <taxon>Bacillota</taxon>
        <taxon>Clostridia</taxon>
        <taxon>Eubacteriales</taxon>
        <taxon>Oscillospiraceae</taxon>
        <taxon>Lawsonibacter</taxon>
    </lineage>
</organism>
<evidence type="ECO:0000256" key="1">
    <source>
        <dbReference type="SAM" id="SignalP"/>
    </source>
</evidence>
<dbReference type="GO" id="GO:0042597">
    <property type="term" value="C:periplasmic space"/>
    <property type="evidence" value="ECO:0007669"/>
    <property type="project" value="UniProtKB-ARBA"/>
</dbReference>
<evidence type="ECO:0000313" key="3">
    <source>
        <dbReference type="EMBL" id="MBC5737791.1"/>
    </source>
</evidence>
<dbReference type="GO" id="GO:0015833">
    <property type="term" value="P:peptide transport"/>
    <property type="evidence" value="ECO:0007669"/>
    <property type="project" value="TreeGrafter"/>
</dbReference>
<dbReference type="EMBL" id="JACOPQ010000009">
    <property type="protein sequence ID" value="MBC5737791.1"/>
    <property type="molecule type" value="Genomic_DNA"/>
</dbReference>
<protein>
    <submittedName>
        <fullName evidence="3">ABC transporter substrate-binding protein</fullName>
    </submittedName>
</protein>
<dbReference type="Gene3D" id="3.40.190.10">
    <property type="entry name" value="Periplasmic binding protein-like II"/>
    <property type="match status" value="1"/>
</dbReference>
<keyword evidence="4" id="KW-1185">Reference proteome</keyword>